<dbReference type="Gene3D" id="2.30.110.10">
    <property type="entry name" value="Electron Transport, Fmn-binding Protein, Chain A"/>
    <property type="match status" value="1"/>
</dbReference>
<dbReference type="PANTHER" id="PTHR10851:SF0">
    <property type="entry name" value="PYRIDOXINE-5'-PHOSPHATE OXIDASE"/>
    <property type="match status" value="1"/>
</dbReference>
<evidence type="ECO:0000259" key="7">
    <source>
        <dbReference type="Pfam" id="PF01243"/>
    </source>
</evidence>
<feature type="binding site" evidence="6">
    <location>
        <position position="169"/>
    </location>
    <ligand>
        <name>FMN</name>
        <dbReference type="ChEBI" id="CHEBI:58210"/>
    </ligand>
</feature>
<evidence type="ECO:0000259" key="8">
    <source>
        <dbReference type="Pfam" id="PF10590"/>
    </source>
</evidence>
<dbReference type="EMBL" id="JBHRXV010000003">
    <property type="protein sequence ID" value="MFC3711893.1"/>
    <property type="molecule type" value="Genomic_DNA"/>
</dbReference>
<sequence>MFATIPESPFELFAAWFAEAKASEPSDANAMALATATPDARPSTRIVLCKGFDERGFVFYSNRESRKGEELTANPQVHLDFHWKSLRRQVRIDGLAAPVKSAEADAYHASRPRDSQLGAWASEQSRPMRDRDTFERRMAAFAAKYEGRPVPRPKHWIGWRVTPSQIEFWQDRPNRLHDRLVYSRTAEGWSTGLLFP</sequence>
<organism evidence="9 10">
    <name type="scientific">Sphingoaurantiacus capsulatus</name>
    <dbReference type="NCBI Taxonomy" id="1771310"/>
    <lineage>
        <taxon>Bacteria</taxon>
        <taxon>Pseudomonadati</taxon>
        <taxon>Pseudomonadota</taxon>
        <taxon>Alphaproteobacteria</taxon>
        <taxon>Sphingomonadales</taxon>
        <taxon>Sphingosinicellaceae</taxon>
        <taxon>Sphingoaurantiacus</taxon>
    </lineage>
</organism>
<feature type="binding site" evidence="6">
    <location>
        <begin position="45"/>
        <end position="50"/>
    </location>
    <ligand>
        <name>FMN</name>
        <dbReference type="ChEBI" id="CHEBI:58210"/>
    </ligand>
</feature>
<dbReference type="InterPro" id="IPR019740">
    <property type="entry name" value="Pyridox_Oxase_CS"/>
</dbReference>
<dbReference type="GO" id="GO:0004733">
    <property type="term" value="F:pyridoxamine phosphate oxidase activity"/>
    <property type="evidence" value="ECO:0007669"/>
    <property type="project" value="UniProtKB-EC"/>
</dbReference>
<comment type="catalytic activity">
    <reaction evidence="6">
        <text>pyridoxine 5'-phosphate + O2 = pyridoxal 5'-phosphate + H2O2</text>
        <dbReference type="Rhea" id="RHEA:15149"/>
        <dbReference type="ChEBI" id="CHEBI:15379"/>
        <dbReference type="ChEBI" id="CHEBI:16240"/>
        <dbReference type="ChEBI" id="CHEBI:58589"/>
        <dbReference type="ChEBI" id="CHEBI:597326"/>
        <dbReference type="EC" id="1.4.3.5"/>
    </reaction>
</comment>
<dbReference type="Pfam" id="PF01243">
    <property type="entry name" value="PNPOx_N"/>
    <property type="match status" value="1"/>
</dbReference>
<keyword evidence="3 6" id="KW-0288">FMN</keyword>
<evidence type="ECO:0000256" key="3">
    <source>
        <dbReference type="ARBA" id="ARBA00022643"/>
    </source>
</evidence>
<comment type="caution">
    <text evidence="9">The sequence shown here is derived from an EMBL/GenBank/DDBJ whole genome shotgun (WGS) entry which is preliminary data.</text>
</comment>
<reference evidence="10" key="1">
    <citation type="journal article" date="2019" name="Int. J. Syst. Evol. Microbiol.">
        <title>The Global Catalogue of Microorganisms (GCM) 10K type strain sequencing project: providing services to taxonomists for standard genome sequencing and annotation.</title>
        <authorList>
            <consortium name="The Broad Institute Genomics Platform"/>
            <consortium name="The Broad Institute Genome Sequencing Center for Infectious Disease"/>
            <person name="Wu L."/>
            <person name="Ma J."/>
        </authorList>
    </citation>
    <scope>NUCLEOTIDE SEQUENCE [LARGE SCALE GENOMIC DNA]</scope>
    <source>
        <strain evidence="10">KCTC 42644</strain>
    </source>
</reference>
<dbReference type="RefSeq" id="WP_380857694.1">
    <property type="nucleotide sequence ID" value="NZ_JBHRXV010000003.1"/>
</dbReference>
<comment type="cofactor">
    <cofactor evidence="6">
        <name>FMN</name>
        <dbReference type="ChEBI" id="CHEBI:58210"/>
    </cofactor>
    <text evidence="6">Binds 1 FMN per subunit.</text>
</comment>
<feature type="domain" description="Pyridoxamine 5'-phosphate oxidase N-terminal" evidence="7">
    <location>
        <begin position="25"/>
        <end position="140"/>
    </location>
</feature>
<dbReference type="NCBIfam" id="TIGR00558">
    <property type="entry name" value="pdxH"/>
    <property type="match status" value="1"/>
</dbReference>
<dbReference type="InterPro" id="IPR000659">
    <property type="entry name" value="Pyridox_Oxase"/>
</dbReference>
<feature type="binding site" evidence="6">
    <location>
        <position position="107"/>
    </location>
    <ligand>
        <name>substrate</name>
    </ligand>
</feature>
<feature type="binding site" evidence="6">
    <location>
        <position position="66"/>
    </location>
    <ligand>
        <name>FMN</name>
        <dbReference type="ChEBI" id="CHEBI:58210"/>
    </ligand>
</feature>
<dbReference type="InterPro" id="IPR019576">
    <property type="entry name" value="Pyridoxamine_oxidase_dimer_C"/>
</dbReference>
<evidence type="ECO:0000256" key="2">
    <source>
        <dbReference type="ARBA" id="ARBA00022630"/>
    </source>
</evidence>
<gene>
    <name evidence="6 9" type="primary">pdxH</name>
    <name evidence="9" type="ORF">ACFOMD_04885</name>
</gene>
<comment type="subunit">
    <text evidence="6">Homodimer.</text>
</comment>
<feature type="binding site" evidence="6">
    <location>
        <position position="111"/>
    </location>
    <ligand>
        <name>substrate</name>
    </ligand>
</feature>
<name>A0ABV7X9X7_9SPHN</name>
<feature type="binding site" evidence="6">
    <location>
        <position position="89"/>
    </location>
    <ligand>
        <name>FMN</name>
        <dbReference type="ChEBI" id="CHEBI:58210"/>
    </ligand>
</feature>
<evidence type="ECO:0000256" key="4">
    <source>
        <dbReference type="ARBA" id="ARBA00023002"/>
    </source>
</evidence>
<proteinExistence type="inferred from homology"/>
<evidence type="ECO:0000256" key="1">
    <source>
        <dbReference type="ARBA" id="ARBA00007301"/>
    </source>
</evidence>
<feature type="binding site" evidence="6">
    <location>
        <begin position="124"/>
        <end position="125"/>
    </location>
    <ligand>
        <name>FMN</name>
        <dbReference type="ChEBI" id="CHEBI:58210"/>
    </ligand>
</feature>
<keyword evidence="10" id="KW-1185">Reference proteome</keyword>
<feature type="binding site" evidence="6">
    <location>
        <position position="50"/>
    </location>
    <ligand>
        <name>substrate</name>
    </ligand>
</feature>
<dbReference type="NCBIfam" id="NF004231">
    <property type="entry name" value="PRK05679.1"/>
    <property type="match status" value="1"/>
</dbReference>
<evidence type="ECO:0000256" key="5">
    <source>
        <dbReference type="ARBA" id="ARBA00023096"/>
    </source>
</evidence>
<evidence type="ECO:0000313" key="10">
    <source>
        <dbReference type="Proteomes" id="UP001595615"/>
    </source>
</evidence>
<dbReference type="PIRSF" id="PIRSF000190">
    <property type="entry name" value="Pyd_amn-ph_oxd"/>
    <property type="match status" value="1"/>
</dbReference>
<feature type="binding site" evidence="6">
    <location>
        <position position="115"/>
    </location>
    <ligand>
        <name>substrate</name>
    </ligand>
</feature>
<evidence type="ECO:0000313" key="9">
    <source>
        <dbReference type="EMBL" id="MFC3711893.1"/>
    </source>
</evidence>
<dbReference type="InterPro" id="IPR011576">
    <property type="entry name" value="Pyridox_Oxase_N"/>
</dbReference>
<dbReference type="SUPFAM" id="SSF50475">
    <property type="entry name" value="FMN-binding split barrel"/>
    <property type="match status" value="1"/>
</dbReference>
<protein>
    <recommendedName>
        <fullName evidence="6">Pyridoxine/pyridoxamine 5'-phosphate oxidase</fullName>
        <ecNumber evidence="6">1.4.3.5</ecNumber>
    </recommendedName>
    <alternativeName>
        <fullName evidence="6">PNP/PMP oxidase</fullName>
        <shortName evidence="6">PNPOx</shortName>
    </alternativeName>
    <alternativeName>
        <fullName evidence="6">Pyridoxal 5'-phosphate synthase</fullName>
    </alternativeName>
</protein>
<dbReference type="Proteomes" id="UP001595615">
    <property type="component" value="Unassembled WGS sequence"/>
</dbReference>
<comment type="pathway">
    <text evidence="6">Cofactor metabolism; pyridoxal 5'-phosphate salvage; pyridoxal 5'-phosphate from pyridoxamine 5'-phosphate: step 1/1.</text>
</comment>
<comment type="function">
    <text evidence="6">Catalyzes the oxidation of either pyridoxine 5'-phosphate (PNP) or pyridoxamine 5'-phosphate (PMP) into pyridoxal 5'-phosphate (PLP).</text>
</comment>
<comment type="catalytic activity">
    <reaction evidence="6">
        <text>pyridoxamine 5'-phosphate + O2 + H2O = pyridoxal 5'-phosphate + H2O2 + NH4(+)</text>
        <dbReference type="Rhea" id="RHEA:15817"/>
        <dbReference type="ChEBI" id="CHEBI:15377"/>
        <dbReference type="ChEBI" id="CHEBI:15379"/>
        <dbReference type="ChEBI" id="CHEBI:16240"/>
        <dbReference type="ChEBI" id="CHEBI:28938"/>
        <dbReference type="ChEBI" id="CHEBI:58451"/>
        <dbReference type="ChEBI" id="CHEBI:597326"/>
        <dbReference type="EC" id="1.4.3.5"/>
    </reaction>
</comment>
<accession>A0ABV7X9X7</accession>
<keyword evidence="5 6" id="KW-0664">Pyridoxine biosynthesis</keyword>
<evidence type="ECO:0000256" key="6">
    <source>
        <dbReference type="HAMAP-Rule" id="MF_01629"/>
    </source>
</evidence>
<feature type="binding site" evidence="6">
    <location>
        <position position="179"/>
    </location>
    <ligand>
        <name>FMN</name>
        <dbReference type="ChEBI" id="CHEBI:58210"/>
    </ligand>
</feature>
<feature type="domain" description="Pyridoxine 5'-phosphate oxidase dimerisation C-terminal" evidence="8">
    <location>
        <begin position="156"/>
        <end position="196"/>
    </location>
</feature>
<feature type="binding site" evidence="6">
    <location>
        <position position="67"/>
    </location>
    <ligand>
        <name>FMN</name>
        <dbReference type="ChEBI" id="CHEBI:58210"/>
    </ligand>
</feature>
<feature type="binding site" evidence="6">
    <location>
        <begin position="175"/>
        <end position="177"/>
    </location>
    <ligand>
        <name>substrate</name>
    </ligand>
</feature>
<dbReference type="Pfam" id="PF10590">
    <property type="entry name" value="PNP_phzG_C"/>
    <property type="match status" value="1"/>
</dbReference>
<dbReference type="PANTHER" id="PTHR10851">
    <property type="entry name" value="PYRIDOXINE-5-PHOSPHATE OXIDASE"/>
    <property type="match status" value="1"/>
</dbReference>
<dbReference type="PROSITE" id="PS01064">
    <property type="entry name" value="PYRIDOX_OXIDASE"/>
    <property type="match status" value="1"/>
</dbReference>
<comment type="pathway">
    <text evidence="6">Cofactor metabolism; pyridoxal 5'-phosphate salvage; pyridoxal 5'-phosphate from pyridoxine 5'-phosphate: step 1/1.</text>
</comment>
<feature type="binding site" evidence="6">
    <location>
        <begin position="60"/>
        <end position="61"/>
    </location>
    <ligand>
        <name>FMN</name>
        <dbReference type="ChEBI" id="CHEBI:58210"/>
    </ligand>
</feature>
<keyword evidence="4 6" id="KW-0560">Oxidoreductase</keyword>
<keyword evidence="2 6" id="KW-0285">Flavoprotein</keyword>
<dbReference type="InterPro" id="IPR012349">
    <property type="entry name" value="Split_barrel_FMN-bd"/>
</dbReference>
<dbReference type="HAMAP" id="MF_01629">
    <property type="entry name" value="PdxH"/>
    <property type="match status" value="1"/>
</dbReference>
<comment type="similarity">
    <text evidence="1 6">Belongs to the pyridoxamine 5'-phosphate oxidase family.</text>
</comment>
<dbReference type="EC" id="1.4.3.5" evidence="6"/>